<evidence type="ECO:0000256" key="3">
    <source>
        <dbReference type="ARBA" id="ARBA00023030"/>
    </source>
</evidence>
<feature type="domain" description="Platelet-derived growth factor (PDGF) family profile" evidence="12">
    <location>
        <begin position="60"/>
        <end position="174"/>
    </location>
</feature>
<comment type="subunit">
    <text evidence="9">Antiparallel homodimer; disulfide-linked. Antiparallel heterodimer with PDGFA; disulfide-linked. The PDGFB homodimer interacts with PDGFRA and PDGFRB homodimers, and with heterodimers formed by PDGFRA and PDGFRB. The heterodimer composed of PDGFA and PDGFB interacts with PDGFRB homodimers, and with heterodimers formed by PDGFRA and PDGFRB. Interacts with XLKD1. Interacts with LRP1. Interacts with SORL1 (via the N-terminal ectodomain). Interacts with CD82; this interaction inhibits PDGFB-mediated signaling pathway.</text>
</comment>
<evidence type="ECO:0000259" key="12">
    <source>
        <dbReference type="PROSITE" id="PS50278"/>
    </source>
</evidence>
<keyword evidence="14" id="KW-1185">Reference proteome</keyword>
<evidence type="ECO:0000256" key="2">
    <source>
        <dbReference type="ARBA" id="ARBA00018117"/>
    </source>
</evidence>
<feature type="region of interest" description="Disordered" evidence="11">
    <location>
        <begin position="148"/>
        <end position="174"/>
    </location>
</feature>
<dbReference type="PANTHER" id="PTHR11633:SF2">
    <property type="entry name" value="PLATELET-DERIVED GROWTH FACTOR SUBUNIT B"/>
    <property type="match status" value="1"/>
</dbReference>
<dbReference type="SUPFAM" id="SSF57501">
    <property type="entry name" value="Cystine-knot cytokines"/>
    <property type="match status" value="1"/>
</dbReference>
<dbReference type="GO" id="GO:0051781">
    <property type="term" value="P:positive regulation of cell division"/>
    <property type="evidence" value="ECO:0007669"/>
    <property type="project" value="UniProtKB-KW"/>
</dbReference>
<dbReference type="GO" id="GO:0005615">
    <property type="term" value="C:extracellular space"/>
    <property type="evidence" value="ECO:0007669"/>
    <property type="project" value="TreeGrafter"/>
</dbReference>
<dbReference type="PROSITE" id="PS50278">
    <property type="entry name" value="PDGF_2"/>
    <property type="match status" value="1"/>
</dbReference>
<dbReference type="GeneTree" id="ENSGT00940000157367"/>
<comment type="function">
    <text evidence="8">Growth factor that plays an essential role in the regulation of embryonic development, cell proliferation, cell migration, survival and chemotaxis. Potent mitogen for cells of mesenchymal origin. Required for normal proliferation and recruitment of pericytes and vascular smooth muscle cells in the central nervous system, skin, lung, heart and placenta. Required for normal blood vessel development, and for normal development of kidney glomeruli. Plays an important role in wound healing. Signaling is modulated by the formation of heterodimers with PDGFA.</text>
</comment>
<dbReference type="GO" id="GO:0030335">
    <property type="term" value="P:positive regulation of cell migration"/>
    <property type="evidence" value="ECO:0007669"/>
    <property type="project" value="TreeGrafter"/>
</dbReference>
<evidence type="ECO:0000256" key="9">
    <source>
        <dbReference type="ARBA" id="ARBA00046967"/>
    </source>
</evidence>
<evidence type="ECO:0000256" key="1">
    <source>
        <dbReference type="ARBA" id="ARBA00006686"/>
    </source>
</evidence>
<dbReference type="PROSITE" id="PS00249">
    <property type="entry name" value="PDGF_1"/>
    <property type="match status" value="1"/>
</dbReference>
<dbReference type="GO" id="GO:0070374">
    <property type="term" value="P:positive regulation of ERK1 and ERK2 cascade"/>
    <property type="evidence" value="ECO:0007669"/>
    <property type="project" value="TreeGrafter"/>
</dbReference>
<dbReference type="Pfam" id="PF00341">
    <property type="entry name" value="PDGF"/>
    <property type="match status" value="1"/>
</dbReference>
<dbReference type="GO" id="GO:0005161">
    <property type="term" value="F:platelet-derived growth factor receptor binding"/>
    <property type="evidence" value="ECO:0007669"/>
    <property type="project" value="TreeGrafter"/>
</dbReference>
<dbReference type="Proteomes" id="UP000694406">
    <property type="component" value="Unplaced"/>
</dbReference>
<sequence>SNKYPIPEEIYELLRESSVHSIRDLQQVLQIESVDTSSSYMNFTQMHSGENLVSLSRGRRSLGGAEPIEPAVIAECKTRSEVFEISRSMVDSTNANFIVWPPCVEVQRCTGCCNTRAMQCRPTQVRLREVQYRLYASRILTLTPENLRSPPSPPAQCKASATRDTSANCPTHQRGTKLLRPGKPQLFTCPPQHLGLQGCCSFPHPPVYPMIYALTAAALGLK</sequence>
<dbReference type="Gene3D" id="2.10.90.10">
    <property type="entry name" value="Cystine-knot cytokines"/>
    <property type="match status" value="1"/>
</dbReference>
<proteinExistence type="inferred from homology"/>
<dbReference type="GO" id="GO:0016020">
    <property type="term" value="C:membrane"/>
    <property type="evidence" value="ECO:0007669"/>
    <property type="project" value="InterPro"/>
</dbReference>
<evidence type="ECO:0000313" key="13">
    <source>
        <dbReference type="Ensembl" id="ENSLLTP00000019241.1"/>
    </source>
</evidence>
<comment type="similarity">
    <text evidence="1 10">Belongs to the PDGF/VEGF growth factor family.</text>
</comment>
<evidence type="ECO:0000256" key="6">
    <source>
        <dbReference type="ARBA" id="ARBA00032481"/>
    </source>
</evidence>
<dbReference type="InterPro" id="IPR000072">
    <property type="entry name" value="PDGF/VEGF_dom"/>
</dbReference>
<evidence type="ECO:0000256" key="5">
    <source>
        <dbReference type="ARBA" id="ARBA00031888"/>
    </source>
</evidence>
<organism evidence="13 14">
    <name type="scientific">Laticauda laticaudata</name>
    <name type="common">Blue-ringed sea krait</name>
    <name type="synonym">Blue-lipped sea krait</name>
    <dbReference type="NCBI Taxonomy" id="8630"/>
    <lineage>
        <taxon>Eukaryota</taxon>
        <taxon>Metazoa</taxon>
        <taxon>Chordata</taxon>
        <taxon>Craniata</taxon>
        <taxon>Vertebrata</taxon>
        <taxon>Euteleostomi</taxon>
        <taxon>Lepidosauria</taxon>
        <taxon>Squamata</taxon>
        <taxon>Bifurcata</taxon>
        <taxon>Unidentata</taxon>
        <taxon>Episquamata</taxon>
        <taxon>Toxicofera</taxon>
        <taxon>Serpentes</taxon>
        <taxon>Colubroidea</taxon>
        <taxon>Elapidae</taxon>
        <taxon>Laticaudinae</taxon>
        <taxon>Laticauda</taxon>
    </lineage>
</organism>
<dbReference type="Ensembl" id="ENSLLTT00000019949.1">
    <property type="protein sequence ID" value="ENSLLTP00000019241.1"/>
    <property type="gene ID" value="ENSLLTG00000014491.1"/>
</dbReference>
<reference evidence="13" key="2">
    <citation type="submission" date="2025-09" db="UniProtKB">
        <authorList>
            <consortium name="Ensembl"/>
        </authorList>
    </citation>
    <scope>IDENTIFICATION</scope>
</reference>
<dbReference type="InterPro" id="IPR023581">
    <property type="entry name" value="PD_growth_factor_CS"/>
</dbReference>
<gene>
    <name evidence="13" type="primary">PDGFB</name>
</gene>
<dbReference type="GO" id="GO:0048008">
    <property type="term" value="P:platelet-derived growth factor receptor signaling pathway"/>
    <property type="evidence" value="ECO:0007669"/>
    <property type="project" value="TreeGrafter"/>
</dbReference>
<dbReference type="InterPro" id="IPR029034">
    <property type="entry name" value="Cystine-knot_cytokine"/>
</dbReference>
<dbReference type="Pfam" id="PF04692">
    <property type="entry name" value="PDGF_N"/>
    <property type="match status" value="1"/>
</dbReference>
<dbReference type="PANTHER" id="PTHR11633">
    <property type="entry name" value="PLATELET-DERIVED GROWTH FACTOR"/>
    <property type="match status" value="1"/>
</dbReference>
<evidence type="ECO:0000256" key="10">
    <source>
        <dbReference type="RuleBase" id="RU003818"/>
    </source>
</evidence>
<accession>A0A8C5SNA8</accession>
<evidence type="ECO:0000256" key="4">
    <source>
        <dbReference type="ARBA" id="ARBA00023246"/>
    </source>
</evidence>
<name>A0A8C5SNA8_LATLA</name>
<dbReference type="InterPro" id="IPR006782">
    <property type="entry name" value="PDGF_N"/>
</dbReference>
<evidence type="ECO:0000256" key="8">
    <source>
        <dbReference type="ARBA" id="ARBA00046258"/>
    </source>
</evidence>
<dbReference type="GO" id="GO:0008083">
    <property type="term" value="F:growth factor activity"/>
    <property type="evidence" value="ECO:0007669"/>
    <property type="project" value="UniProtKB-KW"/>
</dbReference>
<dbReference type="GO" id="GO:0051897">
    <property type="term" value="P:positive regulation of phosphatidylinositol 3-kinase/protein kinase B signal transduction"/>
    <property type="evidence" value="ECO:0007669"/>
    <property type="project" value="TreeGrafter"/>
</dbReference>
<feature type="compositionally biased region" description="Polar residues" evidence="11">
    <location>
        <begin position="162"/>
        <end position="173"/>
    </location>
</feature>
<dbReference type="AlphaFoldDB" id="A0A8C5SNA8"/>
<keyword evidence="3 10" id="KW-0339">Growth factor</keyword>
<protein>
    <recommendedName>
        <fullName evidence="2">Platelet-derived growth factor subunit B</fullName>
    </recommendedName>
    <alternativeName>
        <fullName evidence="5">PDGF-2</fullName>
    </alternativeName>
    <alternativeName>
        <fullName evidence="6">Platelet-derived growth factor B chain</fullName>
    </alternativeName>
    <alternativeName>
        <fullName evidence="7">Platelet-derived growth factor beta polypeptide</fullName>
    </alternativeName>
</protein>
<evidence type="ECO:0000256" key="11">
    <source>
        <dbReference type="SAM" id="MobiDB-lite"/>
    </source>
</evidence>
<dbReference type="GO" id="GO:0008284">
    <property type="term" value="P:positive regulation of cell population proliferation"/>
    <property type="evidence" value="ECO:0007669"/>
    <property type="project" value="UniProtKB-ARBA"/>
</dbReference>
<dbReference type="SMART" id="SM00141">
    <property type="entry name" value="PDGF"/>
    <property type="match status" value="1"/>
</dbReference>
<keyword evidence="4" id="KW-0497">Mitogen</keyword>
<reference evidence="13" key="1">
    <citation type="submission" date="2025-08" db="UniProtKB">
        <authorList>
            <consortium name="Ensembl"/>
        </authorList>
    </citation>
    <scope>IDENTIFICATION</scope>
</reference>
<evidence type="ECO:0000313" key="14">
    <source>
        <dbReference type="Proteomes" id="UP000694406"/>
    </source>
</evidence>
<evidence type="ECO:0000256" key="7">
    <source>
        <dbReference type="ARBA" id="ARBA00032702"/>
    </source>
</evidence>